<name>A2F9Q2_TRIV3</name>
<reference evidence="1" key="2">
    <citation type="journal article" date="2007" name="Science">
        <title>Draft genome sequence of the sexually transmitted pathogen Trichomonas vaginalis.</title>
        <authorList>
            <person name="Carlton J.M."/>
            <person name="Hirt R.P."/>
            <person name="Silva J.C."/>
            <person name="Delcher A.L."/>
            <person name="Schatz M."/>
            <person name="Zhao Q."/>
            <person name="Wortman J.R."/>
            <person name="Bidwell S.L."/>
            <person name="Alsmark U.C.M."/>
            <person name="Besteiro S."/>
            <person name="Sicheritz-Ponten T."/>
            <person name="Noel C.J."/>
            <person name="Dacks J.B."/>
            <person name="Foster P.G."/>
            <person name="Simillion C."/>
            <person name="Van de Peer Y."/>
            <person name="Miranda-Saavedra D."/>
            <person name="Barton G.J."/>
            <person name="Westrop G.D."/>
            <person name="Mueller S."/>
            <person name="Dessi D."/>
            <person name="Fiori P.L."/>
            <person name="Ren Q."/>
            <person name="Paulsen I."/>
            <person name="Zhang H."/>
            <person name="Bastida-Corcuera F.D."/>
            <person name="Simoes-Barbosa A."/>
            <person name="Brown M.T."/>
            <person name="Hayes R.D."/>
            <person name="Mukherjee M."/>
            <person name="Okumura C.Y."/>
            <person name="Schneider R."/>
            <person name="Smith A.J."/>
            <person name="Vanacova S."/>
            <person name="Villalvazo M."/>
            <person name="Haas B.J."/>
            <person name="Pertea M."/>
            <person name="Feldblyum T.V."/>
            <person name="Utterback T.R."/>
            <person name="Shu C.L."/>
            <person name="Osoegawa K."/>
            <person name="de Jong P.J."/>
            <person name="Hrdy I."/>
            <person name="Horvathova L."/>
            <person name="Zubacova Z."/>
            <person name="Dolezal P."/>
            <person name="Malik S.B."/>
            <person name="Logsdon J.M. Jr."/>
            <person name="Henze K."/>
            <person name="Gupta A."/>
            <person name="Wang C.C."/>
            <person name="Dunne R.L."/>
            <person name="Upcroft J.A."/>
            <person name="Upcroft P."/>
            <person name="White O."/>
            <person name="Salzberg S.L."/>
            <person name="Tang P."/>
            <person name="Chiu C.-H."/>
            <person name="Lee Y.-S."/>
            <person name="Embley T.M."/>
            <person name="Coombs G.H."/>
            <person name="Mottram J.C."/>
            <person name="Tachezy J."/>
            <person name="Fraser-Liggett C.M."/>
            <person name="Johnson P.J."/>
        </authorList>
    </citation>
    <scope>NUCLEOTIDE SEQUENCE [LARGE SCALE GENOMIC DNA]</scope>
    <source>
        <strain evidence="1">G3</strain>
    </source>
</reference>
<dbReference type="SMR" id="A2F9Q2"/>
<dbReference type="InParanoid" id="A2F9Q2"/>
<keyword evidence="2" id="KW-1185">Reference proteome</keyword>
<reference evidence="1" key="1">
    <citation type="submission" date="2006-10" db="EMBL/GenBank/DDBJ databases">
        <authorList>
            <person name="Amadeo P."/>
            <person name="Zhao Q."/>
            <person name="Wortman J."/>
            <person name="Fraser-Liggett C."/>
            <person name="Carlton J."/>
        </authorList>
    </citation>
    <scope>NUCLEOTIDE SEQUENCE</scope>
    <source>
        <strain evidence="1">G3</strain>
    </source>
</reference>
<dbReference type="VEuPathDB" id="TrichDB:TVAGG3_0429290"/>
<dbReference type="Proteomes" id="UP000001542">
    <property type="component" value="Unassembled WGS sequence"/>
</dbReference>
<accession>A2F9Q2</accession>
<sequence length="1738" mass="199996">MNVNSELQEEIEVYERYYKSRLINKKSKTKGVYDPVITFYKMISDENYRVDSLSSFIQKEVEPEYARESIALYLHLTDKISVESLEFVRVFVTTRSKNITKETYKNIRTKIFRIYAKVAYQFPNELKLFIRNQKSKNFPEIIWQYFNFFFMYFSSLKPGGFNRFEILSKPVFRILAQEFRTILQTGKNPAPISFLWDIFPTLFNLIIKEAGTQHTTIFEFLKFCVNTFIAEFYQDFYERFDIISSTFYTFTAIYSNCTPAQKEIISNCVASTCFLFTKADLPNESSIINMGYTCFEFNIKNHDVNFNKIVTSCVSFLRWACDKCIIKNIVIPKIDPNASIVSEIQSKPCKFLSLSEFKEHMNLSRRFSEPTSISVIREFSEQNPGLYSAILLLRERVIGSPELSQILCNDIMNQLREIKNTDIYHSFLCISLVLIHPINEFCLKEAIKNDWSIIVDRQLFCTQVDPNNKDRIAVFIKQMQDYIIYFLSERCKKGHNIFNLVFQSLSSKLTEYGDFFVMNIFPVFEYLLNDIPDIFIPAYLNSFAFQYATTYISKSPQTLLSYKLFSFLQALTITSPESILDMQVYTDLCLRLVILANYQDVVKSMFFSLIRDNNTIGMVRFTSFVALLLEQAMKNVESYGQIAITFVHAMNNNMAALNHPDIGNVIKTSIIYNAAQLPQVTGNPNDVKLVLSLIKNIFYTYPMFTEYLIPRSARLATTLSQTVSQVDLDSQILDELTSILFGVNSKFREIKTIRIYGIMSVLMNSIKGKPEELSVLEWIYDLERTSRLNALLCCDGGLMSICLGRLSHLQQNEKNLTSIILNIVTSLFEQFPSTSFMLQLLPAMKASIQSEEKVWPLYVLSFLKRLSAEQEILCEPSYVALSFPETYIKIPDSSLPDNIFNMDWTFVTTIRLSSNSVKGSAFPLLYIGDNNESFLVLIKDNLLSLSIKSTKSHSMQIFNFNFENDCWFHVELAFGMNEISLYVDFQKIETQKRTLSQLPKPMHFLIGSYNDSKIVKKSYADISNTYIFSGLTVAKINPRTEFNTVDFTNSIVCFNIANTTKHYGNIPANSPYIDTANLRGFFVPPPVSFSTLFTNDIVWNSFIVVYFGATMAIGSDFGVEDPLVLLPIIMENIISSSVECEKCFDGMNGFSEISSNFTKLNRHLDESIFVSLFKLLKCLKLDKSKINCIKFLWMNPKLHKVITKEAVTFCINVLTEVSVNEPQIIMEVLGQPFVVEFINQLIPNNKVIDKIPDYVQSLIHIFFKLIQEKGQENHVSVLMDTLMSSAHNDIKAEALNASLKMMMHNSKSIVVVLKQLGFATPFLQLMHNKDPKIHLSALKCFKNGAEITNVSDEEIMVSILRLTESMDELQFDASDIFLDSFEYMFKNKTDNVDVPRRRSSANDKPLPMKSHYFFPLFAAASTTTERDIVKQSISDLTKSLITYPDACSCMTSIPFWPYWIIILCQSGLDSSEVLKSFREIANCILLSSFKSGNFTPVKQALSMLDTVSFYLKVDLLECKSAILYSAAQSFKDGRESSESFKAFAASVFQLIFVRPIVKFDRRIELRSNPFRLVALEKERSNISKIKGSDLSFHMLMDEENKPKDLELMKSALDALEKWIQISHREVIIDDLLYNVNMYSYLVCILMQRMPETAEELALRFIASYDFIPNTGDTEEEHSALGIFLFIANKMGFNWDKVKTLNEKFNFFNDDEDSPELQKYLFEEQINQNLSKLFLVNFV</sequence>
<organism evidence="1 2">
    <name type="scientific">Trichomonas vaginalis (strain ATCC PRA-98 / G3)</name>
    <dbReference type="NCBI Taxonomy" id="412133"/>
    <lineage>
        <taxon>Eukaryota</taxon>
        <taxon>Metamonada</taxon>
        <taxon>Parabasalia</taxon>
        <taxon>Trichomonadida</taxon>
        <taxon>Trichomonadidae</taxon>
        <taxon>Trichomonas</taxon>
    </lineage>
</organism>
<dbReference type="Gene3D" id="1.25.10.10">
    <property type="entry name" value="Leucine-rich Repeat Variant"/>
    <property type="match status" value="1"/>
</dbReference>
<dbReference type="SUPFAM" id="SSF48371">
    <property type="entry name" value="ARM repeat"/>
    <property type="match status" value="1"/>
</dbReference>
<gene>
    <name evidence="1" type="ORF">TVAG_357510</name>
</gene>
<protein>
    <submittedName>
        <fullName evidence="1">Uncharacterized protein</fullName>
    </submittedName>
</protein>
<evidence type="ECO:0000313" key="1">
    <source>
        <dbReference type="EMBL" id="EAX98382.1"/>
    </source>
</evidence>
<dbReference type="Gene3D" id="2.60.120.200">
    <property type="match status" value="1"/>
</dbReference>
<dbReference type="InterPro" id="IPR013320">
    <property type="entry name" value="ConA-like_dom_sf"/>
</dbReference>
<dbReference type="EMBL" id="DS113678">
    <property type="protein sequence ID" value="EAX98382.1"/>
    <property type="molecule type" value="Genomic_DNA"/>
</dbReference>
<dbReference type="SUPFAM" id="SSF49899">
    <property type="entry name" value="Concanavalin A-like lectins/glucanases"/>
    <property type="match status" value="1"/>
</dbReference>
<dbReference type="KEGG" id="tva:4756179"/>
<dbReference type="VEuPathDB" id="TrichDB:TVAG_357510"/>
<dbReference type="InterPro" id="IPR011989">
    <property type="entry name" value="ARM-like"/>
</dbReference>
<dbReference type="InterPro" id="IPR016024">
    <property type="entry name" value="ARM-type_fold"/>
</dbReference>
<dbReference type="RefSeq" id="XP_001311312.1">
    <property type="nucleotide sequence ID" value="XM_001311311.1"/>
</dbReference>
<evidence type="ECO:0000313" key="2">
    <source>
        <dbReference type="Proteomes" id="UP000001542"/>
    </source>
</evidence>
<proteinExistence type="predicted"/>